<keyword evidence="2" id="KW-0072">Autophagy</keyword>
<proteinExistence type="inferred from homology"/>
<dbReference type="Pfam" id="PF26573">
    <property type="entry name" value="TPR_Epg5_2"/>
    <property type="match status" value="1"/>
</dbReference>
<dbReference type="PANTHER" id="PTHR31139">
    <property type="entry name" value="ECTOPIC P GRANULES PROTEIN 5 HOMOLOG"/>
    <property type="match status" value="1"/>
</dbReference>
<feature type="region of interest" description="Disordered" evidence="3">
    <location>
        <begin position="1"/>
        <end position="96"/>
    </location>
</feature>
<dbReference type="InterPro" id="IPR051436">
    <property type="entry name" value="Autophagy-related_EPG5"/>
</dbReference>
<dbReference type="GO" id="GO:0097352">
    <property type="term" value="P:autophagosome maturation"/>
    <property type="evidence" value="ECO:0007669"/>
    <property type="project" value="TreeGrafter"/>
</dbReference>
<accession>A0A158R1S7</accession>
<dbReference type="WBParaSite" id="NBR_0001436001-mRNA-1">
    <property type="protein sequence ID" value="NBR_0001436001-mRNA-1"/>
    <property type="gene ID" value="NBR_0001436001"/>
</dbReference>
<evidence type="ECO:0000313" key="5">
    <source>
        <dbReference type="WBParaSite" id="NBR_0001436001-mRNA-1"/>
    </source>
</evidence>
<dbReference type="PANTHER" id="PTHR31139:SF4">
    <property type="entry name" value="ECTOPIC P GRANULES PROTEIN 5 HOMOLOG"/>
    <property type="match status" value="1"/>
</dbReference>
<evidence type="ECO:0000256" key="2">
    <source>
        <dbReference type="ARBA" id="ARBA00023006"/>
    </source>
</evidence>
<sequence length="1571" mass="176795">METTRNRKSKTKQRTSIRDVPPPSSREAVVMGMRLPDVPQHKPHRATTPEPEELILSDDEQQSTSTAAVGSVTSSYSDAPPANFGESEDADMTSSSSARTTVFEPLCYPSIPQLSDNTVCCASAIATPVHEEIRQDIIAESSITPQAPVVDAPSFYPSLSKKHFEKDRHDLLTEQHLLTFYHNPFYMISEELTNKFVQGNMVPCGPLFPLLKRLKSLCDQMVLSEAKEKENVSSISKCLHDCWTVQQQTFESRGKCGENKEASGVGCFYKSVLCIEKVDELKNLLAANRTYLLDEQICQESQFRATALQIQWIVMSINQQFFEEHGLSVHSPPTLVENAIVSSGRTLLLNSLSDIFFYLRFPSLTKRFADSLTGWAVELVCVLYKWCRCEDGQFVLNHLLRLPSPISEWAAPLLQTFIQTTRCEVRKFSARDLFLCRLTLSETEDSSWAILSNDEEEVVLVSNLLIFLVFQLKQWFPAANKGDQMMSLIAFQLLLMKILNTGLSTYCSLSYKSFCKRIGNSLRQSVRELCNHWTIARNSSQLEQDSQIQQEVDRIVLLAVHYITTRPGFGLWQFLVDLPYDVVSQNCRIRCEYLLRSTQDMELSKIYDIPISEVVKSNRTGGLKERTESIGSLDSVFLVNTLAAIVSYSLDDASYLVKELVDVCFCDGVSRDTLYKVGSEAISLLLSRRPSTFDQLLTVLDRNMTHMDNVTIMITRDLFQYAVDVLASSNLSACKLTPATLSVLGKWLINEPPDHPANRVARRVMSSLYWGPNETGDQLWLDAGVHTIAADTVMKVTIAITVADVRFAYYILRYRSDSMFPHTQFFIALTHFSLEVLKSREIAVLLSVSAHSIHCGRSNGMISKSIKKISKLASNIPNHEQLFSQFCWDILIKMKITAKENSNPPPNDLSAFFIHVAQSHLTNASVFLERGVPLMIDLIASGCSTACVVLLAKLMASHYTEKRFHVNVIVVSSFMELFDRVLHIDQCSFAVQWLVGPSSEPTPIVRLICSSISYYSKHVQDVAEYLRAWVDLLCAKRPNFWNNDNVSRFSLLLTVILSKVELEACARGEPFQATLQVLGSIARIAFLIDRSKLLGIPDIIFRLYEQVLSSWRENSRGILSMFTADQAPPPLIASSMLRVAPWASYLLLLVESKCYRDFYQHLYECLAKKENSTVEEAVKVNFVSLEVMSSSLLLTVFLSPVDLSWLSFNFLLCIQKAASKSALLLPINRLIIYRWAEFVSILSESAVLPLAVQRLATEAYHLVTVQGLYKAVSGWLFCSHEVTRRNFDFSVFDLDYLLQLILHDDTLFALTCHLGPKDPIQHVSDKFSNKSRDSRAVGFPILPTHPCLPPAPYVDRSAIFHPNSVVDMIDPLIKRLRTLAKDYVTSVDSMASEDVKFVDLVTKLHSSVVQQAPVQLRCGTRCASPYNTTIQVTSTKFNESIDAQMTYNREQRSGLLSEMRTCVLDRTAIASATFEHIARLLVRISVLHSSSYKANAQLTGGAVLKLVTSSLSGDEMLFPAAIATYEHTVRMLAEEFVRMQSQQQIPVMVLVLEGFPLSDPLIEILFSRMDT</sequence>
<evidence type="ECO:0000256" key="1">
    <source>
        <dbReference type="ARBA" id="ARBA00010948"/>
    </source>
</evidence>
<name>A0A158R1S7_NIPBR</name>
<dbReference type="GO" id="GO:0005737">
    <property type="term" value="C:cytoplasm"/>
    <property type="evidence" value="ECO:0007669"/>
    <property type="project" value="TreeGrafter"/>
</dbReference>
<organism evidence="5">
    <name type="scientific">Nippostrongylus brasiliensis</name>
    <name type="common">Rat hookworm</name>
    <dbReference type="NCBI Taxonomy" id="27835"/>
    <lineage>
        <taxon>Eukaryota</taxon>
        <taxon>Metazoa</taxon>
        <taxon>Ecdysozoa</taxon>
        <taxon>Nematoda</taxon>
        <taxon>Chromadorea</taxon>
        <taxon>Rhabditida</taxon>
        <taxon>Rhabditina</taxon>
        <taxon>Rhabditomorpha</taxon>
        <taxon>Strongyloidea</taxon>
        <taxon>Heligmosomidae</taxon>
        <taxon>Nippostrongylus</taxon>
    </lineage>
</organism>
<evidence type="ECO:0000256" key="3">
    <source>
        <dbReference type="SAM" id="MobiDB-lite"/>
    </source>
</evidence>
<reference evidence="5" key="1">
    <citation type="submission" date="2016-04" db="UniProtKB">
        <authorList>
            <consortium name="WormBaseParasite"/>
        </authorList>
    </citation>
    <scope>IDENTIFICATION</scope>
</reference>
<evidence type="ECO:0000259" key="4">
    <source>
        <dbReference type="Pfam" id="PF26573"/>
    </source>
</evidence>
<feature type="compositionally biased region" description="Basic residues" evidence="3">
    <location>
        <begin position="1"/>
        <end position="15"/>
    </location>
</feature>
<feature type="compositionally biased region" description="Acidic residues" evidence="3">
    <location>
        <begin position="50"/>
        <end position="61"/>
    </location>
</feature>
<feature type="compositionally biased region" description="Low complexity" evidence="3">
    <location>
        <begin position="63"/>
        <end position="77"/>
    </location>
</feature>
<feature type="domain" description="Epg5-like TPR" evidence="4">
    <location>
        <begin position="1213"/>
        <end position="1265"/>
    </location>
</feature>
<dbReference type="OMA" id="LYCYEAE"/>
<dbReference type="InterPro" id="IPR058750">
    <property type="entry name" value="TPR_Epg5"/>
</dbReference>
<protein>
    <submittedName>
        <fullName evidence="5">Ectopic P granules protein 5 homolog (inferred by orthology to a human protein)</fullName>
    </submittedName>
</protein>
<comment type="similarity">
    <text evidence="1">Belongs to the EPG5 family.</text>
</comment>